<name>A0A1H5QED0_9PSEU</name>
<dbReference type="Proteomes" id="UP000198878">
    <property type="component" value="Unassembled WGS sequence"/>
</dbReference>
<sequence length="306" mass="32308">MARSAAFERFLAGVTAPVTRDSLDEIPDIGALFDLVGQERLEAEDILVAKLATGDGRAAAALADAGCFRAVPALVEATLEAVPAATRVAAARALLELGDLSGEPALVRLLRTHAGSGYDRGAAVRLLAEFPDPDREVLYEVLSADPDPTARSEAVDVLLTLVGLGDDEVLWGDVLKSVGGRLLSPLTTVQTEALAELRAIVARWEAGEPIEDLTWRCDSEAVHRLVDELDSAEPNLGTRGLATLTGRDRTLAENLVLLRLHADRRAVRAAGALGVRRAVEPLRELLGTAEGPARAEIESVLATLAG</sequence>
<dbReference type="InterPro" id="IPR011989">
    <property type="entry name" value="ARM-like"/>
</dbReference>
<dbReference type="AlphaFoldDB" id="A0A1H5QED0"/>
<accession>A0A1H5QED0</accession>
<evidence type="ECO:0000313" key="1">
    <source>
        <dbReference type="EMBL" id="SEF24445.1"/>
    </source>
</evidence>
<dbReference type="RefSeq" id="WP_086670625.1">
    <property type="nucleotide sequence ID" value="NZ_FNUJ01000002.1"/>
</dbReference>
<dbReference type="EMBL" id="FNUJ01000002">
    <property type="protein sequence ID" value="SEF24445.1"/>
    <property type="molecule type" value="Genomic_DNA"/>
</dbReference>
<proteinExistence type="predicted"/>
<evidence type="ECO:0000313" key="2">
    <source>
        <dbReference type="Proteomes" id="UP000198878"/>
    </source>
</evidence>
<dbReference type="SUPFAM" id="SSF48371">
    <property type="entry name" value="ARM repeat"/>
    <property type="match status" value="1"/>
</dbReference>
<dbReference type="STRING" id="218821.SAMN05421837_102710"/>
<organism evidence="1 2">
    <name type="scientific">Amycolatopsis pretoriensis</name>
    <dbReference type="NCBI Taxonomy" id="218821"/>
    <lineage>
        <taxon>Bacteria</taxon>
        <taxon>Bacillati</taxon>
        <taxon>Actinomycetota</taxon>
        <taxon>Actinomycetes</taxon>
        <taxon>Pseudonocardiales</taxon>
        <taxon>Pseudonocardiaceae</taxon>
        <taxon>Amycolatopsis</taxon>
    </lineage>
</organism>
<reference evidence="2" key="1">
    <citation type="submission" date="2016-10" db="EMBL/GenBank/DDBJ databases">
        <authorList>
            <person name="Varghese N."/>
            <person name="Submissions S."/>
        </authorList>
    </citation>
    <scope>NUCLEOTIDE SEQUENCE [LARGE SCALE GENOMIC DNA]</scope>
    <source>
        <strain evidence="2">DSM 44654</strain>
    </source>
</reference>
<dbReference type="OrthoDB" id="9887455at2"/>
<protein>
    <submittedName>
        <fullName evidence="1">HEAT repeat-containing protein</fullName>
    </submittedName>
</protein>
<dbReference type="Gene3D" id="1.25.10.10">
    <property type="entry name" value="Leucine-rich Repeat Variant"/>
    <property type="match status" value="1"/>
</dbReference>
<gene>
    <name evidence="1" type="ORF">SAMN05421837_102710</name>
</gene>
<dbReference type="InterPro" id="IPR016024">
    <property type="entry name" value="ARM-type_fold"/>
</dbReference>
<keyword evidence="2" id="KW-1185">Reference proteome</keyword>